<dbReference type="SUPFAM" id="SSF53335">
    <property type="entry name" value="S-adenosyl-L-methionine-dependent methyltransferases"/>
    <property type="match status" value="1"/>
</dbReference>
<name>A0A914C509_9BILA</name>
<dbReference type="Proteomes" id="UP000887540">
    <property type="component" value="Unplaced"/>
</dbReference>
<dbReference type="WBParaSite" id="ACRNAN_Path_304.g1156.t1">
    <property type="protein sequence ID" value="ACRNAN_Path_304.g1156.t1"/>
    <property type="gene ID" value="ACRNAN_Path_304.g1156"/>
</dbReference>
<reference evidence="2" key="1">
    <citation type="submission" date="2022-11" db="UniProtKB">
        <authorList>
            <consortium name="WormBaseParasite"/>
        </authorList>
    </citation>
    <scope>IDENTIFICATION</scope>
</reference>
<evidence type="ECO:0000313" key="2">
    <source>
        <dbReference type="WBParaSite" id="ACRNAN_Path_304.g1156.t1"/>
    </source>
</evidence>
<accession>A0A914C509</accession>
<organism evidence="1 2">
    <name type="scientific">Acrobeloides nanus</name>
    <dbReference type="NCBI Taxonomy" id="290746"/>
    <lineage>
        <taxon>Eukaryota</taxon>
        <taxon>Metazoa</taxon>
        <taxon>Ecdysozoa</taxon>
        <taxon>Nematoda</taxon>
        <taxon>Chromadorea</taxon>
        <taxon>Rhabditida</taxon>
        <taxon>Tylenchina</taxon>
        <taxon>Cephalobomorpha</taxon>
        <taxon>Cephaloboidea</taxon>
        <taxon>Cephalobidae</taxon>
        <taxon>Acrobeloides</taxon>
    </lineage>
</organism>
<dbReference type="InterPro" id="IPR029063">
    <property type="entry name" value="SAM-dependent_MTases_sf"/>
</dbReference>
<dbReference type="PANTHER" id="PTHR37909">
    <property type="entry name" value="S-ADENOSYL-L-METHIONINE-DEPENDENT METHYLTRANSFERASES SUPERFAMILY PROTEIN"/>
    <property type="match status" value="1"/>
</dbReference>
<dbReference type="AlphaFoldDB" id="A0A914C509"/>
<sequence>MNGGSNLSCTKQVLQEAINWIDVDINDIFEQKCPLKMLDWEEFKIKILKNNSIYEVVPDDFGPLDLNQNWKDLRKYIYKILEKVAKTAETDFIRIIEVGSFKGLSTSFIGEACSNITEVYGKTCQIICVDTWLGSPEFYEFFGIDEPRNEYAHDLFLSFLNNMKLKGLDNIVYPLRLPSQAAAHILHCYQIQADVVFIDADHDYNAVVRDIQLYYPLVRKDGIFMGHDYDWKGVKQAVQEFLEKKKSLVNFWDKVIYFFMLKEQEEAIFFNKRTKNIFR</sequence>
<evidence type="ECO:0000313" key="1">
    <source>
        <dbReference type="Proteomes" id="UP000887540"/>
    </source>
</evidence>
<dbReference type="Gene3D" id="3.40.50.150">
    <property type="entry name" value="Vaccinia Virus protein VP39"/>
    <property type="match status" value="1"/>
</dbReference>
<proteinExistence type="predicted"/>
<keyword evidence="1" id="KW-1185">Reference proteome</keyword>
<protein>
    <submittedName>
        <fullName evidence="2">Class I SAM-dependent methyltransferase</fullName>
    </submittedName>
</protein>
<dbReference type="PANTHER" id="PTHR37909:SF1">
    <property type="entry name" value="S-ADENOSYL-L-METHIONINE-DEPENDENT METHYLTRANSFERASES SUPERFAMILY PROTEIN"/>
    <property type="match status" value="1"/>
</dbReference>
<dbReference type="Pfam" id="PF13578">
    <property type="entry name" value="Methyltransf_24"/>
    <property type="match status" value="1"/>
</dbReference>